<dbReference type="AlphaFoldDB" id="A0A9D4F705"/>
<sequence>MCPIDTCLQCRSGYYGYTCHTSCGVGRPKGLCDKQSGSCSPCKDGYRDYNCGLNCSEGCVDKLCNQNDSACTSGCKHGYARAYCCQPGMFGLSCEKHCLTKCASCTSLAECQSCKDGFYGSQCTHTCPNVPNLRHPEVLPCVQDRIYRENMSDTLS</sequence>
<name>A0A9D4F705_DREPO</name>
<reference evidence="1" key="1">
    <citation type="journal article" date="2019" name="bioRxiv">
        <title>The Genome of the Zebra Mussel, Dreissena polymorpha: A Resource for Invasive Species Research.</title>
        <authorList>
            <person name="McCartney M.A."/>
            <person name="Auch B."/>
            <person name="Kono T."/>
            <person name="Mallez S."/>
            <person name="Zhang Y."/>
            <person name="Obille A."/>
            <person name="Becker A."/>
            <person name="Abrahante J.E."/>
            <person name="Garbe J."/>
            <person name="Badalamenti J.P."/>
            <person name="Herman A."/>
            <person name="Mangelson H."/>
            <person name="Liachko I."/>
            <person name="Sullivan S."/>
            <person name="Sone E.D."/>
            <person name="Koren S."/>
            <person name="Silverstein K.A.T."/>
            <person name="Beckman K.B."/>
            <person name="Gohl D.M."/>
        </authorList>
    </citation>
    <scope>NUCLEOTIDE SEQUENCE</scope>
    <source>
        <strain evidence="1">Duluth1</strain>
        <tissue evidence="1">Whole animal</tissue>
    </source>
</reference>
<evidence type="ECO:0000313" key="2">
    <source>
        <dbReference type="Proteomes" id="UP000828390"/>
    </source>
</evidence>
<gene>
    <name evidence="1" type="ORF">DPMN_146413</name>
</gene>
<evidence type="ECO:0000313" key="1">
    <source>
        <dbReference type="EMBL" id="KAH3792912.1"/>
    </source>
</evidence>
<protein>
    <submittedName>
        <fullName evidence="1">Uncharacterized protein</fullName>
    </submittedName>
</protein>
<organism evidence="1 2">
    <name type="scientific">Dreissena polymorpha</name>
    <name type="common">Zebra mussel</name>
    <name type="synonym">Mytilus polymorpha</name>
    <dbReference type="NCBI Taxonomy" id="45954"/>
    <lineage>
        <taxon>Eukaryota</taxon>
        <taxon>Metazoa</taxon>
        <taxon>Spiralia</taxon>
        <taxon>Lophotrochozoa</taxon>
        <taxon>Mollusca</taxon>
        <taxon>Bivalvia</taxon>
        <taxon>Autobranchia</taxon>
        <taxon>Heteroconchia</taxon>
        <taxon>Euheterodonta</taxon>
        <taxon>Imparidentia</taxon>
        <taxon>Neoheterodontei</taxon>
        <taxon>Myida</taxon>
        <taxon>Dreissenoidea</taxon>
        <taxon>Dreissenidae</taxon>
        <taxon>Dreissena</taxon>
    </lineage>
</organism>
<accession>A0A9D4F705</accession>
<reference evidence="1" key="2">
    <citation type="submission" date="2020-11" db="EMBL/GenBank/DDBJ databases">
        <authorList>
            <person name="McCartney M.A."/>
            <person name="Auch B."/>
            <person name="Kono T."/>
            <person name="Mallez S."/>
            <person name="Becker A."/>
            <person name="Gohl D.M."/>
            <person name="Silverstein K.A.T."/>
            <person name="Koren S."/>
            <person name="Bechman K.B."/>
            <person name="Herman A."/>
            <person name="Abrahante J.E."/>
            <person name="Garbe J."/>
        </authorList>
    </citation>
    <scope>NUCLEOTIDE SEQUENCE</scope>
    <source>
        <strain evidence="1">Duluth1</strain>
        <tissue evidence="1">Whole animal</tissue>
    </source>
</reference>
<comment type="caution">
    <text evidence="1">The sequence shown here is derived from an EMBL/GenBank/DDBJ whole genome shotgun (WGS) entry which is preliminary data.</text>
</comment>
<keyword evidence="2" id="KW-1185">Reference proteome</keyword>
<proteinExistence type="predicted"/>
<dbReference type="Proteomes" id="UP000828390">
    <property type="component" value="Unassembled WGS sequence"/>
</dbReference>
<dbReference type="EMBL" id="JAIWYP010000007">
    <property type="protein sequence ID" value="KAH3792912.1"/>
    <property type="molecule type" value="Genomic_DNA"/>
</dbReference>
<dbReference type="InterPro" id="IPR009030">
    <property type="entry name" value="Growth_fac_rcpt_cys_sf"/>
</dbReference>
<dbReference type="SUPFAM" id="SSF57184">
    <property type="entry name" value="Growth factor receptor domain"/>
    <property type="match status" value="1"/>
</dbReference>